<dbReference type="InterPro" id="IPR004154">
    <property type="entry name" value="Anticodon-bd"/>
</dbReference>
<evidence type="ECO:0000256" key="5">
    <source>
        <dbReference type="ARBA" id="ARBA00022917"/>
    </source>
</evidence>
<dbReference type="GO" id="GO:0006433">
    <property type="term" value="P:prolyl-tRNA aminoacylation"/>
    <property type="evidence" value="ECO:0007669"/>
    <property type="project" value="InterPro"/>
</dbReference>
<keyword evidence="3" id="KW-0547">Nucleotide-binding</keyword>
<sequence length="1019" mass="115510">MIIDKYTLFCAAKLQRVPVQFLQNLKFSLKVQGRINCVSKLFQPLNIIPKNAEVKNEEISSKSHRLMLDRGIIRQASTGTFYLLPLGERALQKLIKIVDKEMQGIGAQKLLLPLLTSGELWKTTGRWDTAGPELFTLRDRHDRDYVLSPTHEEAITELIASSPQMSHRSLPLRLYQVTNKFRDEMKPRSGLLRGKEFLMKDLYTFDTTPQAAEETYNAVCNAYDNIFRRIGVGYVKVMGDSGMIGGSLSHEYHYPVNVGEDQLLICQECNYGANTEVCGDSEECPQCKQPHMGHCSGIEVGHTFLLGTKYSTPLGASYMKADGKPSPVQMGCYGIGLTRTLAAAVESLSLPDEIRWPLAFAPFSVCIIPPKDGSKESSVSHLSEHLYESLHSSTSFDDDVLIDDRGQWTIGKRLFEAKKTGYPFIIVVGKKATEVEPLFEVHDLLQNKQLDLSHSIEEEIKRVEEGTLELQQKAADLDKEKERKLVDLSRKKAQSEFLTNKENMLKTLIAEANTTLKKEKDNLAQQQDNIFLKRDKFCNTVREFVEEYGIVATLKRLQLKKQEADKTRPATEDVDDLYDIDENNEGLHGLILYQTLEERQKAANKEREQLLKETTEGEEFVRLQEKLLQLREDNKLLSQKCAALDKQQQQQAAQTQLISKPSSLPASTSSNEGLKPPLATMNISHSRNFTMKQNNNDKHSSNFLPRTQTNAPVLASRKHVSFYCYEEIEEGRDLQFVHKGDEKSFSRQSVDKQVLKAGDEDLQQTEVTSQINCLPHDHEDSDARVFRENIKATNYSPLKDYYTDTQTQSNRVMKRIESHGDNVMPSFKRNTSFYCYEDAQLDEQSNTLVVPFKRNRYSHVNQSEDGVRMQGTSVRLPLLSENSKNRLNLMESFTAKNNLDIYSQPSILIPTLEKNTRLTKDLDMEVDLVPLTDKITLSAVWMQEPGSYPPHTYEPIASRVDENLEENLGSNKGRPNSPFVTAHKSSQKLNKVHCNIILPSTSSSGVASEQARQALLAFD</sequence>
<keyword evidence="4" id="KW-0067">ATP-binding</keyword>
<dbReference type="Pfam" id="PF03129">
    <property type="entry name" value="HGTP_anticodon"/>
    <property type="match status" value="1"/>
</dbReference>
<evidence type="ECO:0000256" key="2">
    <source>
        <dbReference type="ARBA" id="ARBA00022598"/>
    </source>
</evidence>
<dbReference type="InterPro" id="IPR050062">
    <property type="entry name" value="Pro-tRNA_synthetase"/>
</dbReference>
<evidence type="ECO:0000256" key="10">
    <source>
        <dbReference type="SAM" id="Coils"/>
    </source>
</evidence>
<dbReference type="GO" id="GO:0005524">
    <property type="term" value="F:ATP binding"/>
    <property type="evidence" value="ECO:0007669"/>
    <property type="project" value="UniProtKB-KW"/>
</dbReference>
<dbReference type="EMBL" id="OE007668">
    <property type="protein sequence ID" value="CAD7463289.1"/>
    <property type="molecule type" value="Genomic_DNA"/>
</dbReference>
<feature type="region of interest" description="Disordered" evidence="11">
    <location>
        <begin position="652"/>
        <end position="676"/>
    </location>
</feature>
<organism evidence="13">
    <name type="scientific">Timema tahoe</name>
    <dbReference type="NCBI Taxonomy" id="61484"/>
    <lineage>
        <taxon>Eukaryota</taxon>
        <taxon>Metazoa</taxon>
        <taxon>Ecdysozoa</taxon>
        <taxon>Arthropoda</taxon>
        <taxon>Hexapoda</taxon>
        <taxon>Insecta</taxon>
        <taxon>Pterygota</taxon>
        <taxon>Neoptera</taxon>
        <taxon>Polyneoptera</taxon>
        <taxon>Phasmatodea</taxon>
        <taxon>Timematodea</taxon>
        <taxon>Timematoidea</taxon>
        <taxon>Timematidae</taxon>
        <taxon>Timema</taxon>
    </lineage>
</organism>
<feature type="domain" description="Aminoacyl-transfer RNA synthetases class-II family profile" evidence="12">
    <location>
        <begin position="74"/>
        <end position="735"/>
    </location>
</feature>
<dbReference type="EC" id="6.1.1.15" evidence="1"/>
<dbReference type="InterPro" id="IPR033730">
    <property type="entry name" value="ProRS_core_prok"/>
</dbReference>
<evidence type="ECO:0000256" key="3">
    <source>
        <dbReference type="ARBA" id="ARBA00022741"/>
    </source>
</evidence>
<feature type="compositionally biased region" description="Low complexity" evidence="11">
    <location>
        <begin position="652"/>
        <end position="670"/>
    </location>
</feature>
<reference evidence="13" key="1">
    <citation type="submission" date="2020-11" db="EMBL/GenBank/DDBJ databases">
        <authorList>
            <person name="Tran Van P."/>
        </authorList>
    </citation>
    <scope>NUCLEOTIDE SEQUENCE</scope>
</reference>
<dbReference type="SUPFAM" id="SSF55681">
    <property type="entry name" value="Class II aaRS and biotin synthetases"/>
    <property type="match status" value="1"/>
</dbReference>
<dbReference type="InterPro" id="IPR002316">
    <property type="entry name" value="Pro-tRNA-ligase_IIa"/>
</dbReference>
<keyword evidence="6" id="KW-0030">Aminoacyl-tRNA synthetase</keyword>
<dbReference type="AlphaFoldDB" id="A0A7R9IRI7"/>
<dbReference type="CDD" id="cd00779">
    <property type="entry name" value="ProRS_core_prok"/>
    <property type="match status" value="1"/>
</dbReference>
<name>A0A7R9IRI7_9NEOP</name>
<dbReference type="Gene3D" id="3.40.50.800">
    <property type="entry name" value="Anticodon-binding domain"/>
    <property type="match status" value="1"/>
</dbReference>
<dbReference type="InterPro" id="IPR002314">
    <property type="entry name" value="aa-tRNA-synt_IIb"/>
</dbReference>
<dbReference type="GO" id="GO:0004827">
    <property type="term" value="F:proline-tRNA ligase activity"/>
    <property type="evidence" value="ECO:0007669"/>
    <property type="project" value="UniProtKB-EC"/>
</dbReference>
<evidence type="ECO:0000256" key="11">
    <source>
        <dbReference type="SAM" id="MobiDB-lite"/>
    </source>
</evidence>
<gene>
    <name evidence="13" type="ORF">TTEB3V08_LOCUS11175</name>
</gene>
<dbReference type="Gene3D" id="3.30.930.10">
    <property type="entry name" value="Bira Bifunctional Protein, Domain 2"/>
    <property type="match status" value="1"/>
</dbReference>
<evidence type="ECO:0000313" key="13">
    <source>
        <dbReference type="EMBL" id="CAD7463289.1"/>
    </source>
</evidence>
<dbReference type="FunFam" id="3.30.930.10:FF:000042">
    <property type="entry name" value="probable proline--tRNA ligase, mitochondrial"/>
    <property type="match status" value="1"/>
</dbReference>
<feature type="coiled-coil region" evidence="10">
    <location>
        <begin position="593"/>
        <end position="647"/>
    </location>
</feature>
<proteinExistence type="predicted"/>
<evidence type="ECO:0000256" key="7">
    <source>
        <dbReference type="ARBA" id="ARBA00029731"/>
    </source>
</evidence>
<protein>
    <recommendedName>
        <fullName evidence="9">Probable proline--tRNA ligase, mitochondrial</fullName>
        <ecNumber evidence="1">6.1.1.15</ecNumber>
    </recommendedName>
    <alternativeName>
        <fullName evidence="7">Prolyl-tRNA synthetase</fullName>
    </alternativeName>
</protein>
<evidence type="ECO:0000259" key="12">
    <source>
        <dbReference type="PROSITE" id="PS50862"/>
    </source>
</evidence>
<accession>A0A7R9IRI7</accession>
<dbReference type="PANTHER" id="PTHR42753">
    <property type="entry name" value="MITOCHONDRIAL RIBOSOME PROTEIN L39/PROLYL-TRNA LIGASE FAMILY MEMBER"/>
    <property type="match status" value="1"/>
</dbReference>
<dbReference type="PROSITE" id="PS50862">
    <property type="entry name" value="AA_TRNA_LIGASE_II"/>
    <property type="match status" value="1"/>
</dbReference>
<evidence type="ECO:0000256" key="1">
    <source>
        <dbReference type="ARBA" id="ARBA00012831"/>
    </source>
</evidence>
<comment type="catalytic activity">
    <reaction evidence="8">
        <text>tRNA(Pro) + L-proline + ATP = L-prolyl-tRNA(Pro) + AMP + diphosphate</text>
        <dbReference type="Rhea" id="RHEA:14305"/>
        <dbReference type="Rhea" id="RHEA-COMP:9700"/>
        <dbReference type="Rhea" id="RHEA-COMP:9702"/>
        <dbReference type="ChEBI" id="CHEBI:30616"/>
        <dbReference type="ChEBI" id="CHEBI:33019"/>
        <dbReference type="ChEBI" id="CHEBI:60039"/>
        <dbReference type="ChEBI" id="CHEBI:78442"/>
        <dbReference type="ChEBI" id="CHEBI:78532"/>
        <dbReference type="ChEBI" id="CHEBI:456215"/>
        <dbReference type="EC" id="6.1.1.15"/>
    </reaction>
</comment>
<dbReference type="PRINTS" id="PR01046">
    <property type="entry name" value="TRNASYNTHPRO"/>
</dbReference>
<dbReference type="Pfam" id="PF00587">
    <property type="entry name" value="tRNA-synt_2b"/>
    <property type="match status" value="1"/>
</dbReference>
<dbReference type="InterPro" id="IPR045864">
    <property type="entry name" value="aa-tRNA-synth_II/BPL/LPL"/>
</dbReference>
<evidence type="ECO:0000256" key="9">
    <source>
        <dbReference type="ARBA" id="ARBA00071545"/>
    </source>
</evidence>
<dbReference type="SUPFAM" id="SSF52954">
    <property type="entry name" value="Class II aaRS ABD-related"/>
    <property type="match status" value="1"/>
</dbReference>
<dbReference type="PANTHER" id="PTHR42753:SF10">
    <property type="entry name" value="PROLINE--TRNA LIGASE, MITOCHONDRIAL-RELATED"/>
    <property type="match status" value="1"/>
</dbReference>
<dbReference type="GO" id="GO:0005739">
    <property type="term" value="C:mitochondrion"/>
    <property type="evidence" value="ECO:0007669"/>
    <property type="project" value="TreeGrafter"/>
</dbReference>
<keyword evidence="2" id="KW-0436">Ligase</keyword>
<evidence type="ECO:0000256" key="8">
    <source>
        <dbReference type="ARBA" id="ARBA00047671"/>
    </source>
</evidence>
<keyword evidence="10" id="KW-0175">Coiled coil</keyword>
<evidence type="ECO:0000256" key="6">
    <source>
        <dbReference type="ARBA" id="ARBA00023146"/>
    </source>
</evidence>
<keyword evidence="5" id="KW-0648">Protein biosynthesis</keyword>
<dbReference type="InterPro" id="IPR036621">
    <property type="entry name" value="Anticodon-bd_dom_sf"/>
</dbReference>
<evidence type="ECO:0000256" key="4">
    <source>
        <dbReference type="ARBA" id="ARBA00022840"/>
    </source>
</evidence>
<dbReference type="InterPro" id="IPR006195">
    <property type="entry name" value="aa-tRNA-synth_II"/>
</dbReference>
<feature type="region of interest" description="Disordered" evidence="11">
    <location>
        <begin position="966"/>
        <end position="985"/>
    </location>
</feature>